<feature type="transmembrane region" description="Helical" evidence="6">
    <location>
        <begin position="147"/>
        <end position="165"/>
    </location>
</feature>
<keyword evidence="8" id="KW-1185">Reference proteome</keyword>
<evidence type="ECO:0000256" key="6">
    <source>
        <dbReference type="SAM" id="Phobius"/>
    </source>
</evidence>
<proteinExistence type="inferred from homology"/>
<dbReference type="InterPro" id="IPR002549">
    <property type="entry name" value="AI-2E-like"/>
</dbReference>
<dbReference type="PANTHER" id="PTHR21716">
    <property type="entry name" value="TRANSMEMBRANE PROTEIN"/>
    <property type="match status" value="1"/>
</dbReference>
<comment type="caution">
    <text evidence="7">The sequence shown here is derived from an EMBL/GenBank/DDBJ whole genome shotgun (WGS) entry which is preliminary data.</text>
</comment>
<accession>A0ABT0VJB6</accession>
<dbReference type="PANTHER" id="PTHR21716:SF62">
    <property type="entry name" value="TRANSPORT PROTEIN YDBI-RELATED"/>
    <property type="match status" value="1"/>
</dbReference>
<feature type="transmembrane region" description="Helical" evidence="6">
    <location>
        <begin position="228"/>
        <end position="258"/>
    </location>
</feature>
<feature type="transmembrane region" description="Helical" evidence="6">
    <location>
        <begin position="60"/>
        <end position="85"/>
    </location>
</feature>
<evidence type="ECO:0000256" key="5">
    <source>
        <dbReference type="ARBA" id="ARBA00023136"/>
    </source>
</evidence>
<comment type="similarity">
    <text evidence="2">Belongs to the autoinducer-2 exporter (AI-2E) (TC 2.A.86) family.</text>
</comment>
<organism evidence="7 8">
    <name type="scientific">Periweissella beninensis</name>
    <dbReference type="NCBI Taxonomy" id="504936"/>
    <lineage>
        <taxon>Bacteria</taxon>
        <taxon>Bacillati</taxon>
        <taxon>Bacillota</taxon>
        <taxon>Bacilli</taxon>
        <taxon>Lactobacillales</taxon>
        <taxon>Lactobacillaceae</taxon>
        <taxon>Periweissella</taxon>
    </lineage>
</organism>
<evidence type="ECO:0000313" key="8">
    <source>
        <dbReference type="Proteomes" id="UP001057481"/>
    </source>
</evidence>
<keyword evidence="4 6" id="KW-1133">Transmembrane helix</keyword>
<comment type="subcellular location">
    <subcellularLocation>
        <location evidence="1">Membrane</location>
        <topology evidence="1">Multi-pass membrane protein</topology>
    </subcellularLocation>
</comment>
<reference evidence="7" key="1">
    <citation type="submission" date="2021-04" db="EMBL/GenBank/DDBJ databases">
        <title>Taxonomic assessment of Weissella genus.</title>
        <authorList>
            <person name="Fanelli F."/>
            <person name="Chieffi D."/>
            <person name="Dell'Aquila A."/>
            <person name="Gyu-Sung C."/>
            <person name="Franz C.M.A.P."/>
            <person name="Fusco V."/>
        </authorList>
    </citation>
    <scope>NUCLEOTIDE SEQUENCE</scope>
    <source>
        <strain evidence="7">LMG 25373</strain>
    </source>
</reference>
<dbReference type="EMBL" id="JAGMVS010000037">
    <property type="protein sequence ID" value="MCM2436492.1"/>
    <property type="molecule type" value="Genomic_DNA"/>
</dbReference>
<keyword evidence="5 6" id="KW-0472">Membrane</keyword>
<evidence type="ECO:0000256" key="4">
    <source>
        <dbReference type="ARBA" id="ARBA00022989"/>
    </source>
</evidence>
<dbReference type="Pfam" id="PF01594">
    <property type="entry name" value="AI-2E_transport"/>
    <property type="match status" value="1"/>
</dbReference>
<feature type="transmembrane region" description="Helical" evidence="6">
    <location>
        <begin position="297"/>
        <end position="327"/>
    </location>
</feature>
<sequence>MFNSLKRFFSKSQTQVYLTLIFLMVILYLVRSFLTTILLITIFSYFGVHGSRVIKRFTKIPYLLSVIFFYILVIFGVVMIFRFVIPVFTNEGQHLYDAIVTGLKEYPQVDQYLGHYVDKLNMWDKISTNWQKIVLNGLTAITTVSDIVMKVALSFFLSLIFTLTLPKLKNFGHQFEQSDFPKFFKIIYELGTKFIYILGQIIEVQLVIDFINTILMMIGLTVLGMPSAFVLGLMVFIFGLIPVAGVLISSIPLALIALSMGGLKTMLELIILIIVIHAFEAYVLHPKLMSSRADLPIFVTFTTLIIMEHILGTWGLIVGVPIVAFLMDLMEIHHFDKNWHQTKDNNLDNSNNTN</sequence>
<evidence type="ECO:0000256" key="2">
    <source>
        <dbReference type="ARBA" id="ARBA00009773"/>
    </source>
</evidence>
<keyword evidence="3 6" id="KW-0812">Transmembrane</keyword>
<feature type="transmembrane region" description="Helical" evidence="6">
    <location>
        <begin position="265"/>
        <end position="285"/>
    </location>
</feature>
<gene>
    <name evidence="7" type="ORF">KAK10_00895</name>
</gene>
<evidence type="ECO:0000313" key="7">
    <source>
        <dbReference type="EMBL" id="MCM2436492.1"/>
    </source>
</evidence>
<evidence type="ECO:0000256" key="3">
    <source>
        <dbReference type="ARBA" id="ARBA00022692"/>
    </source>
</evidence>
<protein>
    <submittedName>
        <fullName evidence="7">AI-2E family transporter</fullName>
    </submittedName>
</protein>
<name>A0ABT0VJB6_9LACO</name>
<evidence type="ECO:0000256" key="1">
    <source>
        <dbReference type="ARBA" id="ARBA00004141"/>
    </source>
</evidence>
<dbReference type="Proteomes" id="UP001057481">
    <property type="component" value="Unassembled WGS sequence"/>
</dbReference>
<feature type="transmembrane region" description="Helical" evidence="6">
    <location>
        <begin position="20"/>
        <end position="48"/>
    </location>
</feature>